<protein>
    <submittedName>
        <fullName evidence="2">GNAT family N-acetyltransferase</fullName>
    </submittedName>
</protein>
<dbReference type="PANTHER" id="PTHR43792">
    <property type="entry name" value="GNAT FAMILY, PUTATIVE (AFU_ORTHOLOGUE AFUA_3G00765)-RELATED-RELATED"/>
    <property type="match status" value="1"/>
</dbReference>
<dbReference type="SUPFAM" id="SSF55729">
    <property type="entry name" value="Acyl-CoA N-acyltransferases (Nat)"/>
    <property type="match status" value="1"/>
</dbReference>
<proteinExistence type="predicted"/>
<dbReference type="InterPro" id="IPR016181">
    <property type="entry name" value="Acyl_CoA_acyltransferase"/>
</dbReference>
<evidence type="ECO:0000259" key="1">
    <source>
        <dbReference type="PROSITE" id="PS51186"/>
    </source>
</evidence>
<dbReference type="Gene3D" id="3.40.630.30">
    <property type="match status" value="1"/>
</dbReference>
<name>A0ABY5D996_9ACTN</name>
<evidence type="ECO:0000313" key="3">
    <source>
        <dbReference type="Proteomes" id="UP001055940"/>
    </source>
</evidence>
<dbReference type="RefSeq" id="WP_254419220.1">
    <property type="nucleotide sequence ID" value="NZ_BAAAJB010000002.1"/>
</dbReference>
<dbReference type="InterPro" id="IPR000182">
    <property type="entry name" value="GNAT_dom"/>
</dbReference>
<dbReference type="Proteomes" id="UP001055940">
    <property type="component" value="Chromosome"/>
</dbReference>
<dbReference type="EMBL" id="CP099837">
    <property type="protein sequence ID" value="USY20088.1"/>
    <property type="molecule type" value="Genomic_DNA"/>
</dbReference>
<keyword evidence="3" id="KW-1185">Reference proteome</keyword>
<organism evidence="2 3">
    <name type="scientific">Nocardiopsis exhalans</name>
    <dbReference type="NCBI Taxonomy" id="163604"/>
    <lineage>
        <taxon>Bacteria</taxon>
        <taxon>Bacillati</taxon>
        <taxon>Actinomycetota</taxon>
        <taxon>Actinomycetes</taxon>
        <taxon>Streptosporangiales</taxon>
        <taxon>Nocardiopsidaceae</taxon>
        <taxon>Nocardiopsis</taxon>
    </lineage>
</organism>
<gene>
    <name evidence="2" type="ORF">NE857_33525</name>
</gene>
<sequence length="177" mass="18864">MTVKQATFETARLRLEPLEPVHADAVVGLFTDPVMSTYLGTDLSQGGLARTMVDNRLAYEGPPELGHWAIIRGEQVIGLAHLRPSQELPAGLPEIGWYLGAPYGGAGLATEAARALLRHGLDELRLASVWALVHVDNTPSLNLAARLGFLPVGEGHHYNGPHRVHVALPGTGTASTC</sequence>
<evidence type="ECO:0000313" key="2">
    <source>
        <dbReference type="EMBL" id="USY20088.1"/>
    </source>
</evidence>
<accession>A0ABY5D996</accession>
<dbReference type="Pfam" id="PF13302">
    <property type="entry name" value="Acetyltransf_3"/>
    <property type="match status" value="1"/>
</dbReference>
<dbReference type="PROSITE" id="PS51186">
    <property type="entry name" value="GNAT"/>
    <property type="match status" value="1"/>
</dbReference>
<reference evidence="2" key="1">
    <citation type="submission" date="2022-06" db="EMBL/GenBank/DDBJ databases">
        <authorList>
            <person name="Ping M."/>
        </authorList>
    </citation>
    <scope>NUCLEOTIDE SEQUENCE</scope>
    <source>
        <strain evidence="2">JCM11759T</strain>
    </source>
</reference>
<dbReference type="InterPro" id="IPR051531">
    <property type="entry name" value="N-acetyltransferase"/>
</dbReference>
<dbReference type="PANTHER" id="PTHR43792:SF1">
    <property type="entry name" value="N-ACETYLTRANSFERASE DOMAIN-CONTAINING PROTEIN"/>
    <property type="match status" value="1"/>
</dbReference>
<feature type="domain" description="N-acetyltransferase" evidence="1">
    <location>
        <begin position="13"/>
        <end position="171"/>
    </location>
</feature>